<feature type="transmembrane region" description="Helical" evidence="10">
    <location>
        <begin position="680"/>
        <end position="704"/>
    </location>
</feature>
<dbReference type="EMBL" id="NRSH01000103">
    <property type="protein sequence ID" value="MBK1727141.1"/>
    <property type="molecule type" value="Genomic_DNA"/>
</dbReference>
<sequence length="912" mass="101427">MKPRKIRLGDLLVQEGMITQEQMRQALEAQKQTGQKLGYQLIDMGFITEEQMLELLSRQLDVPWVDLSEYWLDHETAGRLPEPYARRFNALLIEERDEDCLVAMADPSDLIAYDEISRVLDKPVRLAVASEASIRETINLVYRRTEEISNIAEEIGQDLSGEDDIDLSTLAVGGGRTSAPVVRLLQSLFEDAVQVGASDIHVEPEERELRIRLRKDGVLQEQIVRQRGIHASMVSLLKLMCGLNITERRLPQDGRFQVRVHERSVDVRLSTLPLYHGEGVVMRLLDQSGGVVSLDRMGIPEAMRQRLRRLIRMPYGMVLVTGPTGSGKSTTLYGALSEINRPEVKIITVEDPVEYRLSRVNQVQVRESIGLTFARVLRTALRQDPDIVMVGEMRDEETADIGLRAAVTGHLVFSTLHTNDAVATANRLMDMGVEPYMLAAALRAILAQRLLRRVCTQCRAPYTPDDHEAAWLRAAFGEAEAGRIQLYKGRGCNACSQTGYSGRVGIFELLELDADKVDALRRGEARLVAAAQQLIAQGVTPIELRPLEAAAASGELDLAALRQRFLEPAVSLDDLVLFVRQLHALLHAGVPITRALHGLAENTRNPKLARTIDEVATGLESGQPLTDALGRFPEIFPRLLVSMIRVGEESGRLEESLQRMAATLEQERATRKRVKQALRYPTFVMVAITAALFIVNIFVIPTFADFFKQFDAELPIFTVILINTSNFFVDYWAYMALGLAGVVLGVRAYVRSEAGRLRWDRLKLRLPIVGKILLRALLARFARTFSMAMRSGVPLLQTLRSVSGATDNAHIARGIDGMRTGIEQGESLYQVAAESRLFTPLVLQMLAVGEETGQVADMMDQVAEFYEGEVEADLDRLSSSIEPIVISVIGVLVLILALGIFLPMWQLGQAAM</sequence>
<evidence type="ECO:0000256" key="4">
    <source>
        <dbReference type="ARBA" id="ARBA00022475"/>
    </source>
</evidence>
<dbReference type="PANTHER" id="PTHR30258:SF29">
    <property type="entry name" value="MSHA PILUS ASSEMBLY ATPASE MSHE"/>
    <property type="match status" value="1"/>
</dbReference>
<dbReference type="SMART" id="SM00382">
    <property type="entry name" value="AAA"/>
    <property type="match status" value="1"/>
</dbReference>
<evidence type="ECO:0000256" key="6">
    <source>
        <dbReference type="ARBA" id="ARBA00022741"/>
    </source>
</evidence>
<evidence type="ECO:0000256" key="9">
    <source>
        <dbReference type="ARBA" id="ARBA00023136"/>
    </source>
</evidence>
<feature type="domain" description="Bacterial type II secretion system protein E" evidence="11">
    <location>
        <begin position="381"/>
        <end position="395"/>
    </location>
</feature>
<comment type="similarity">
    <text evidence="3">Belongs to the GSP E family.</text>
</comment>
<dbReference type="CDD" id="cd01129">
    <property type="entry name" value="PulE-GspE-like"/>
    <property type="match status" value="1"/>
</dbReference>
<feature type="transmembrane region" description="Helical" evidence="10">
    <location>
        <begin position="731"/>
        <end position="750"/>
    </location>
</feature>
<name>A0ABS1E5X7_9GAMM</name>
<feature type="transmembrane region" description="Helical" evidence="10">
    <location>
        <begin position="884"/>
        <end position="905"/>
    </location>
</feature>
<dbReference type="Gene3D" id="3.40.50.300">
    <property type="entry name" value="P-loop containing nucleotide triphosphate hydrolases"/>
    <property type="match status" value="1"/>
</dbReference>
<keyword evidence="5 10" id="KW-0812">Transmembrane</keyword>
<dbReference type="RefSeq" id="WP_200259815.1">
    <property type="nucleotide sequence ID" value="NZ_NRSH01000103.1"/>
</dbReference>
<keyword evidence="6" id="KW-0547">Nucleotide-binding</keyword>
<proteinExistence type="inferred from homology"/>
<evidence type="ECO:0000256" key="1">
    <source>
        <dbReference type="ARBA" id="ARBA00004651"/>
    </source>
</evidence>
<organism evidence="12 13">
    <name type="scientific">Halorhodospira neutriphila</name>
    <dbReference type="NCBI Taxonomy" id="168379"/>
    <lineage>
        <taxon>Bacteria</taxon>
        <taxon>Pseudomonadati</taxon>
        <taxon>Pseudomonadota</taxon>
        <taxon>Gammaproteobacteria</taxon>
        <taxon>Chromatiales</taxon>
        <taxon>Ectothiorhodospiraceae</taxon>
        <taxon>Halorhodospira</taxon>
    </lineage>
</organism>
<comment type="subcellular location">
    <subcellularLocation>
        <location evidence="1">Cell membrane</location>
        <topology evidence="1">Multi-pass membrane protein</topology>
    </subcellularLocation>
</comment>
<keyword evidence="9 10" id="KW-0472">Membrane</keyword>
<evidence type="ECO:0000256" key="3">
    <source>
        <dbReference type="ARBA" id="ARBA00006611"/>
    </source>
</evidence>
<comment type="similarity">
    <text evidence="2">Belongs to the GSP F family.</text>
</comment>
<dbReference type="InterPro" id="IPR003004">
    <property type="entry name" value="GspF/PilC"/>
</dbReference>
<dbReference type="Gene3D" id="1.20.81.30">
    <property type="entry name" value="Type II secretion system (T2SS), domain F"/>
    <property type="match status" value="2"/>
</dbReference>
<evidence type="ECO:0000256" key="5">
    <source>
        <dbReference type="ARBA" id="ARBA00022692"/>
    </source>
</evidence>
<dbReference type="Proteomes" id="UP000738126">
    <property type="component" value="Unassembled WGS sequence"/>
</dbReference>
<keyword evidence="8 10" id="KW-1133">Transmembrane helix</keyword>
<dbReference type="InterPro" id="IPR007831">
    <property type="entry name" value="T2SS_GspE_N"/>
</dbReference>
<dbReference type="InterPro" id="IPR027417">
    <property type="entry name" value="P-loop_NTPase"/>
</dbReference>
<dbReference type="PROSITE" id="PS00662">
    <property type="entry name" value="T2SP_E"/>
    <property type="match status" value="1"/>
</dbReference>
<dbReference type="Gene3D" id="3.30.300.160">
    <property type="entry name" value="Type II secretion system, protein E, N-terminal domain"/>
    <property type="match status" value="1"/>
</dbReference>
<dbReference type="SUPFAM" id="SSF160246">
    <property type="entry name" value="EspE N-terminal domain-like"/>
    <property type="match status" value="1"/>
</dbReference>
<dbReference type="PANTHER" id="PTHR30258">
    <property type="entry name" value="TYPE II SECRETION SYSTEM PROTEIN GSPE-RELATED"/>
    <property type="match status" value="1"/>
</dbReference>
<dbReference type="Pfam" id="PF00437">
    <property type="entry name" value="T2SSE"/>
    <property type="match status" value="1"/>
</dbReference>
<comment type="caution">
    <text evidence="12">The sequence shown here is derived from an EMBL/GenBank/DDBJ whole genome shotgun (WGS) entry which is preliminary data.</text>
</comment>
<keyword evidence="13" id="KW-1185">Reference proteome</keyword>
<accession>A0ABS1E5X7</accession>
<evidence type="ECO:0000256" key="2">
    <source>
        <dbReference type="ARBA" id="ARBA00005745"/>
    </source>
</evidence>
<dbReference type="SUPFAM" id="SSF52540">
    <property type="entry name" value="P-loop containing nucleoside triphosphate hydrolases"/>
    <property type="match status" value="1"/>
</dbReference>
<evidence type="ECO:0000256" key="10">
    <source>
        <dbReference type="SAM" id="Phobius"/>
    </source>
</evidence>
<keyword evidence="4" id="KW-1003">Cell membrane</keyword>
<dbReference type="Pfam" id="PF05157">
    <property type="entry name" value="MshEN"/>
    <property type="match status" value="1"/>
</dbReference>
<reference evidence="12 13" key="1">
    <citation type="journal article" date="2020" name="Microorganisms">
        <title>Osmotic Adaptation and Compatible Solute Biosynthesis of Phototrophic Bacteria as Revealed from Genome Analyses.</title>
        <authorList>
            <person name="Imhoff J.F."/>
            <person name="Rahn T."/>
            <person name="Kunzel S."/>
            <person name="Keller A."/>
            <person name="Neulinger S.C."/>
        </authorList>
    </citation>
    <scope>NUCLEOTIDE SEQUENCE [LARGE SCALE GENOMIC DNA]</scope>
    <source>
        <strain evidence="12 13">DSM 15116</strain>
    </source>
</reference>
<dbReference type="InterPro" id="IPR037257">
    <property type="entry name" value="T2SS_E_N_sf"/>
</dbReference>
<dbReference type="Pfam" id="PF00482">
    <property type="entry name" value="T2SSF"/>
    <property type="match status" value="2"/>
</dbReference>
<evidence type="ECO:0000313" key="13">
    <source>
        <dbReference type="Proteomes" id="UP000738126"/>
    </source>
</evidence>
<evidence type="ECO:0000256" key="7">
    <source>
        <dbReference type="ARBA" id="ARBA00022840"/>
    </source>
</evidence>
<evidence type="ECO:0000313" key="12">
    <source>
        <dbReference type="EMBL" id="MBK1727141.1"/>
    </source>
</evidence>
<protein>
    <recommendedName>
        <fullName evidence="11">Bacterial type II secretion system protein E domain-containing protein</fullName>
    </recommendedName>
</protein>
<keyword evidence="7" id="KW-0067">ATP-binding</keyword>
<gene>
    <name evidence="12" type="ORF">CKO13_08935</name>
</gene>
<evidence type="ECO:0000259" key="11">
    <source>
        <dbReference type="PROSITE" id="PS00662"/>
    </source>
</evidence>
<dbReference type="Gene3D" id="3.30.450.90">
    <property type="match status" value="1"/>
</dbReference>
<dbReference type="InterPro" id="IPR018076">
    <property type="entry name" value="T2SS_GspF_dom"/>
</dbReference>
<evidence type="ECO:0000256" key="8">
    <source>
        <dbReference type="ARBA" id="ARBA00022989"/>
    </source>
</evidence>
<dbReference type="InterPro" id="IPR001482">
    <property type="entry name" value="T2SS/T4SS_dom"/>
</dbReference>
<dbReference type="InterPro" id="IPR003593">
    <property type="entry name" value="AAA+_ATPase"/>
</dbReference>
<dbReference type="InterPro" id="IPR042094">
    <property type="entry name" value="T2SS_GspF_sf"/>
</dbReference>
<dbReference type="PRINTS" id="PR00812">
    <property type="entry name" value="BCTERIALGSPF"/>
</dbReference>